<feature type="transmembrane region" description="Helical" evidence="7">
    <location>
        <begin position="283"/>
        <end position="301"/>
    </location>
</feature>
<keyword evidence="10" id="KW-1185">Reference proteome</keyword>
<evidence type="ECO:0000313" key="10">
    <source>
        <dbReference type="Proteomes" id="UP001597277"/>
    </source>
</evidence>
<feature type="transmembrane region" description="Helical" evidence="7">
    <location>
        <begin position="80"/>
        <end position="99"/>
    </location>
</feature>
<feature type="transmembrane region" description="Helical" evidence="7">
    <location>
        <begin position="307"/>
        <end position="325"/>
    </location>
</feature>
<comment type="caution">
    <text evidence="9">The sequence shown here is derived from an EMBL/GenBank/DDBJ whole genome shotgun (WGS) entry which is preliminary data.</text>
</comment>
<name>A0ABW4L659_9MICO</name>
<keyword evidence="3" id="KW-1003">Cell membrane</keyword>
<feature type="transmembrane region" description="Helical" evidence="7">
    <location>
        <begin position="218"/>
        <end position="237"/>
    </location>
</feature>
<dbReference type="InterPro" id="IPR011701">
    <property type="entry name" value="MFS"/>
</dbReference>
<dbReference type="Gene3D" id="1.20.1250.20">
    <property type="entry name" value="MFS general substrate transporter like domains"/>
    <property type="match status" value="1"/>
</dbReference>
<dbReference type="RefSeq" id="WP_388005201.1">
    <property type="nucleotide sequence ID" value="NZ_JBHUEE010000004.1"/>
</dbReference>
<dbReference type="InterPro" id="IPR050171">
    <property type="entry name" value="MFS_Transporters"/>
</dbReference>
<dbReference type="PANTHER" id="PTHR23517">
    <property type="entry name" value="RESISTANCE PROTEIN MDTM, PUTATIVE-RELATED-RELATED"/>
    <property type="match status" value="1"/>
</dbReference>
<comment type="subcellular location">
    <subcellularLocation>
        <location evidence="1">Cell membrane</location>
        <topology evidence="1">Multi-pass membrane protein</topology>
    </subcellularLocation>
</comment>
<feature type="transmembrane region" description="Helical" evidence="7">
    <location>
        <begin position="105"/>
        <end position="127"/>
    </location>
</feature>
<dbReference type="Proteomes" id="UP001597277">
    <property type="component" value="Unassembled WGS sequence"/>
</dbReference>
<dbReference type="InterPro" id="IPR020846">
    <property type="entry name" value="MFS_dom"/>
</dbReference>
<evidence type="ECO:0000259" key="8">
    <source>
        <dbReference type="PROSITE" id="PS50850"/>
    </source>
</evidence>
<proteinExistence type="predicted"/>
<gene>
    <name evidence="9" type="ORF">ACFSE6_08780</name>
</gene>
<feature type="transmembrane region" description="Helical" evidence="7">
    <location>
        <begin position="174"/>
        <end position="197"/>
    </location>
</feature>
<evidence type="ECO:0000256" key="6">
    <source>
        <dbReference type="ARBA" id="ARBA00023136"/>
    </source>
</evidence>
<evidence type="ECO:0000256" key="2">
    <source>
        <dbReference type="ARBA" id="ARBA00022448"/>
    </source>
</evidence>
<feature type="transmembrane region" description="Helical" evidence="7">
    <location>
        <begin position="249"/>
        <end position="271"/>
    </location>
</feature>
<dbReference type="PROSITE" id="PS50850">
    <property type="entry name" value="MFS"/>
    <property type="match status" value="1"/>
</dbReference>
<keyword evidence="4 7" id="KW-0812">Transmembrane</keyword>
<keyword evidence="5 7" id="KW-1133">Transmembrane helix</keyword>
<sequence length="399" mass="40264">MTVRARGRLGPGVAFWIVGATFAVVMAFSTVPTPLWPLYQRADGFSTVMVTVAFSAYAVGVLIALFLAGHVSDWVGRRTALVPAVVLELVSAGLFLASHELWVLLIARTICGLGVGMTTATATAYLAELHERDRPGSRSPRPGHVATGANLGGLGAGALVSGVIAQVFPGPLTTTYAVFTGLLCLCLVALAVVPETVPTSRGWRYRPQTVIVPAGARARYAVVAAAAFVAFALFGLFTSLGPKILTDALGVSSLASTGALAAAVFVCAVLGQLATGSWAAPRQVTVGLGLLFVGLALIVLAGVTGTALWFAAGGTIGGAGAGITFKGATQTAGALADPAHRGESLAGIFLTAYVGIFVPVVGLGATAQAIALEAAVATFAGVLLACLVAIGVAARRTLR</sequence>
<dbReference type="InterPro" id="IPR036259">
    <property type="entry name" value="MFS_trans_sf"/>
</dbReference>
<evidence type="ECO:0000256" key="1">
    <source>
        <dbReference type="ARBA" id="ARBA00004651"/>
    </source>
</evidence>
<feature type="domain" description="Major facilitator superfamily (MFS) profile" evidence="8">
    <location>
        <begin position="13"/>
        <end position="399"/>
    </location>
</feature>
<accession>A0ABW4L659</accession>
<dbReference type="Pfam" id="PF07690">
    <property type="entry name" value="MFS_1"/>
    <property type="match status" value="1"/>
</dbReference>
<reference evidence="10" key="1">
    <citation type="journal article" date="2019" name="Int. J. Syst. Evol. Microbiol.">
        <title>The Global Catalogue of Microorganisms (GCM) 10K type strain sequencing project: providing services to taxonomists for standard genome sequencing and annotation.</title>
        <authorList>
            <consortium name="The Broad Institute Genomics Platform"/>
            <consortium name="The Broad Institute Genome Sequencing Center for Infectious Disease"/>
            <person name="Wu L."/>
            <person name="Ma J."/>
        </authorList>
    </citation>
    <scope>NUCLEOTIDE SEQUENCE [LARGE SCALE GENOMIC DNA]</scope>
    <source>
        <strain evidence="10">JCM 17130</strain>
    </source>
</reference>
<feature type="transmembrane region" description="Helical" evidence="7">
    <location>
        <begin position="44"/>
        <end position="68"/>
    </location>
</feature>
<dbReference type="SUPFAM" id="SSF103473">
    <property type="entry name" value="MFS general substrate transporter"/>
    <property type="match status" value="1"/>
</dbReference>
<evidence type="ECO:0000256" key="4">
    <source>
        <dbReference type="ARBA" id="ARBA00022692"/>
    </source>
</evidence>
<feature type="transmembrane region" description="Helical" evidence="7">
    <location>
        <begin position="12"/>
        <end position="32"/>
    </location>
</feature>
<protein>
    <submittedName>
        <fullName evidence="9">MFS transporter</fullName>
    </submittedName>
</protein>
<feature type="transmembrane region" description="Helical" evidence="7">
    <location>
        <begin position="345"/>
        <end position="364"/>
    </location>
</feature>
<organism evidence="9 10">
    <name type="scientific">Georgenia deserti</name>
    <dbReference type="NCBI Taxonomy" id="2093781"/>
    <lineage>
        <taxon>Bacteria</taxon>
        <taxon>Bacillati</taxon>
        <taxon>Actinomycetota</taxon>
        <taxon>Actinomycetes</taxon>
        <taxon>Micrococcales</taxon>
        <taxon>Bogoriellaceae</taxon>
        <taxon>Georgenia</taxon>
    </lineage>
</organism>
<evidence type="ECO:0000313" key="9">
    <source>
        <dbReference type="EMBL" id="MFD1717927.1"/>
    </source>
</evidence>
<feature type="transmembrane region" description="Helical" evidence="7">
    <location>
        <begin position="148"/>
        <end position="168"/>
    </location>
</feature>
<dbReference type="PANTHER" id="PTHR23517:SF13">
    <property type="entry name" value="MAJOR FACILITATOR SUPERFAMILY MFS_1"/>
    <property type="match status" value="1"/>
</dbReference>
<keyword evidence="2" id="KW-0813">Transport</keyword>
<dbReference type="EMBL" id="JBHUEE010000004">
    <property type="protein sequence ID" value="MFD1717927.1"/>
    <property type="molecule type" value="Genomic_DNA"/>
</dbReference>
<feature type="transmembrane region" description="Helical" evidence="7">
    <location>
        <begin position="370"/>
        <end position="394"/>
    </location>
</feature>
<evidence type="ECO:0000256" key="3">
    <source>
        <dbReference type="ARBA" id="ARBA00022475"/>
    </source>
</evidence>
<keyword evidence="6 7" id="KW-0472">Membrane</keyword>
<evidence type="ECO:0000256" key="5">
    <source>
        <dbReference type="ARBA" id="ARBA00022989"/>
    </source>
</evidence>
<evidence type="ECO:0000256" key="7">
    <source>
        <dbReference type="SAM" id="Phobius"/>
    </source>
</evidence>